<dbReference type="PANTHER" id="PTHR35790">
    <property type="entry name" value="HTH-TYPE TRANSCRIPTIONAL REGULATOR PCHR"/>
    <property type="match status" value="1"/>
</dbReference>
<dbReference type="GO" id="GO:0003677">
    <property type="term" value="F:DNA binding"/>
    <property type="evidence" value="ECO:0007669"/>
    <property type="project" value="UniProtKB-KW"/>
</dbReference>
<dbReference type="AlphaFoldDB" id="A0A239SXF2"/>
<dbReference type="InterPro" id="IPR047894">
    <property type="entry name" value="AdcR-like"/>
</dbReference>
<dbReference type="SUPFAM" id="SSF46785">
    <property type="entry name" value="Winged helix' DNA-binding domain"/>
    <property type="match status" value="1"/>
</dbReference>
<evidence type="ECO:0000256" key="2">
    <source>
        <dbReference type="ARBA" id="ARBA00023125"/>
    </source>
</evidence>
<dbReference type="InterPro" id="IPR001845">
    <property type="entry name" value="HTH_ArsR_DNA-bd_dom"/>
</dbReference>
<dbReference type="STRING" id="1123308.GCA_000380085_01984"/>
<dbReference type="Gene3D" id="6.10.140.1680">
    <property type="match status" value="1"/>
</dbReference>
<evidence type="ECO:0000313" key="5">
    <source>
        <dbReference type="EMBL" id="SNU90171.1"/>
    </source>
</evidence>
<dbReference type="PANTHER" id="PTHR35790:SF4">
    <property type="entry name" value="HTH-TYPE TRANSCRIPTIONAL REGULATOR PCHR"/>
    <property type="match status" value="1"/>
</dbReference>
<dbReference type="OrthoDB" id="2319602at2"/>
<gene>
    <name evidence="5" type="primary">adcR</name>
    <name evidence="5" type="ORF">SAMEA4412692_01761</name>
</gene>
<dbReference type="PROSITE" id="PS50995">
    <property type="entry name" value="HTH_MARR_2"/>
    <property type="match status" value="1"/>
</dbReference>
<dbReference type="EMBL" id="LT906439">
    <property type="protein sequence ID" value="SNU90171.1"/>
    <property type="molecule type" value="Genomic_DNA"/>
</dbReference>
<dbReference type="InterPro" id="IPR000835">
    <property type="entry name" value="HTH_MarR-typ"/>
</dbReference>
<evidence type="ECO:0000256" key="1">
    <source>
        <dbReference type="ARBA" id="ARBA00023015"/>
    </source>
</evidence>
<keyword evidence="3" id="KW-0804">Transcription</keyword>
<dbReference type="InterPro" id="IPR036388">
    <property type="entry name" value="WH-like_DNA-bd_sf"/>
</dbReference>
<dbReference type="GO" id="GO:0008270">
    <property type="term" value="F:zinc ion binding"/>
    <property type="evidence" value="ECO:0007669"/>
    <property type="project" value="InterPro"/>
</dbReference>
<keyword evidence="2" id="KW-0238">DNA-binding</keyword>
<dbReference type="Gene3D" id="6.10.250.2360">
    <property type="match status" value="1"/>
</dbReference>
<organism evidence="5 6">
    <name type="scientific">Streptococcus merionis</name>
    <dbReference type="NCBI Taxonomy" id="400065"/>
    <lineage>
        <taxon>Bacteria</taxon>
        <taxon>Bacillati</taxon>
        <taxon>Bacillota</taxon>
        <taxon>Bacilli</taxon>
        <taxon>Lactobacillales</taxon>
        <taxon>Streptococcaceae</taxon>
        <taxon>Streptococcus</taxon>
    </lineage>
</organism>
<dbReference type="SMART" id="SM00347">
    <property type="entry name" value="HTH_MARR"/>
    <property type="match status" value="1"/>
</dbReference>
<evidence type="ECO:0000313" key="6">
    <source>
        <dbReference type="Proteomes" id="UP000215185"/>
    </source>
</evidence>
<dbReference type="Gene3D" id="1.10.10.10">
    <property type="entry name" value="Winged helix-like DNA-binding domain superfamily/Winged helix DNA-binding domain"/>
    <property type="match status" value="1"/>
</dbReference>
<proteinExistence type="predicted"/>
<keyword evidence="6" id="KW-1185">Reference proteome</keyword>
<dbReference type="Proteomes" id="UP000215185">
    <property type="component" value="Chromosome 1"/>
</dbReference>
<keyword evidence="1" id="KW-0805">Transcription regulation</keyword>
<reference evidence="5 6" key="1">
    <citation type="submission" date="2017-06" db="EMBL/GenBank/DDBJ databases">
        <authorList>
            <consortium name="Pathogen Informatics"/>
        </authorList>
    </citation>
    <scope>NUCLEOTIDE SEQUENCE [LARGE SCALE GENOMIC DNA]</scope>
    <source>
        <strain evidence="5 6">NCTC13788</strain>
    </source>
</reference>
<dbReference type="InterPro" id="IPR011991">
    <property type="entry name" value="ArsR-like_HTH"/>
</dbReference>
<name>A0A239SXF2_9STRE</name>
<accession>A0A239SXF2</accession>
<dbReference type="RefSeq" id="WP_018374526.1">
    <property type="nucleotide sequence ID" value="NZ_LT906439.1"/>
</dbReference>
<dbReference type="KEGG" id="smen:SAMEA4412692_1761"/>
<protein>
    <submittedName>
        <fullName evidence="5">Multiple antibiotic resistance operon transcription repressor MarR</fullName>
    </submittedName>
</protein>
<dbReference type="GO" id="GO:0003700">
    <property type="term" value="F:DNA-binding transcription factor activity"/>
    <property type="evidence" value="ECO:0007669"/>
    <property type="project" value="InterPro"/>
</dbReference>
<dbReference type="SMART" id="SM00418">
    <property type="entry name" value="HTH_ARSR"/>
    <property type="match status" value="1"/>
</dbReference>
<dbReference type="NCBIfam" id="NF038251">
    <property type="entry name" value="AdcR_fam_Zn_TF"/>
    <property type="match status" value="1"/>
</dbReference>
<evidence type="ECO:0000259" key="4">
    <source>
        <dbReference type="PROSITE" id="PS50995"/>
    </source>
</evidence>
<dbReference type="InterPro" id="IPR052067">
    <property type="entry name" value="Metal_resp_HTH_trans_reg"/>
</dbReference>
<dbReference type="Pfam" id="PF01047">
    <property type="entry name" value="MarR"/>
    <property type="match status" value="1"/>
</dbReference>
<dbReference type="InterPro" id="IPR036390">
    <property type="entry name" value="WH_DNA-bd_sf"/>
</dbReference>
<sequence length="148" mass="16230">MTDLAKQIDQAINSIILKSENHLELLVGACQSDVSLTNTQEHILMLISDGVLNNSDLAKALNVSQAAVTKAIKSLIKQGMLESAKDAKDGRMTYYTLTDLAKPIAEEHEHHHAHTLSTYDEVVVAYSDEEQAVVSRFLKDLLSKIEGA</sequence>
<dbReference type="CDD" id="cd00090">
    <property type="entry name" value="HTH_ARSR"/>
    <property type="match status" value="1"/>
</dbReference>
<evidence type="ECO:0000256" key="3">
    <source>
        <dbReference type="ARBA" id="ARBA00023163"/>
    </source>
</evidence>
<dbReference type="eggNOG" id="COG1846">
    <property type="taxonomic scope" value="Bacteria"/>
</dbReference>
<feature type="domain" description="HTH marR-type" evidence="4">
    <location>
        <begin position="1"/>
        <end position="143"/>
    </location>
</feature>